<protein>
    <recommendedName>
        <fullName evidence="3">DUF223 domain-containing protein</fullName>
    </recommendedName>
</protein>
<evidence type="ECO:0008006" key="3">
    <source>
        <dbReference type="Google" id="ProtNLM"/>
    </source>
</evidence>
<sequence>MRRFSNQTTFLEVKETINPIPSEVFMDTNTHLQNIVGEVFVIKTTYNDETQTIQRIMVNIRIEGGQTLVSVFWMDSPTSFIYGSFS</sequence>
<accession>A0A0D3E6Z0</accession>
<name>A0A0D3E6Z0_BRAOL</name>
<evidence type="ECO:0000313" key="1">
    <source>
        <dbReference type="EnsemblPlants" id="Bo9g065600.1"/>
    </source>
</evidence>
<proteinExistence type="predicted"/>
<keyword evidence="2" id="KW-1185">Reference proteome</keyword>
<reference evidence="1" key="2">
    <citation type="submission" date="2015-03" db="UniProtKB">
        <authorList>
            <consortium name="EnsemblPlants"/>
        </authorList>
    </citation>
    <scope>IDENTIFICATION</scope>
</reference>
<reference evidence="1 2" key="1">
    <citation type="journal article" date="2014" name="Genome Biol.">
        <title>Transcriptome and methylome profiling reveals relics of genome dominance in the mesopolyploid Brassica oleracea.</title>
        <authorList>
            <person name="Parkin I.A."/>
            <person name="Koh C."/>
            <person name="Tang H."/>
            <person name="Robinson S.J."/>
            <person name="Kagale S."/>
            <person name="Clarke W.E."/>
            <person name="Town C.D."/>
            <person name="Nixon J."/>
            <person name="Krishnakumar V."/>
            <person name="Bidwell S.L."/>
            <person name="Denoeud F."/>
            <person name="Belcram H."/>
            <person name="Links M.G."/>
            <person name="Just J."/>
            <person name="Clarke C."/>
            <person name="Bender T."/>
            <person name="Huebert T."/>
            <person name="Mason A.S."/>
            <person name="Pires J.C."/>
            <person name="Barker G."/>
            <person name="Moore J."/>
            <person name="Walley P.G."/>
            <person name="Manoli S."/>
            <person name="Batley J."/>
            <person name="Edwards D."/>
            <person name="Nelson M.N."/>
            <person name="Wang X."/>
            <person name="Paterson A.H."/>
            <person name="King G."/>
            <person name="Bancroft I."/>
            <person name="Chalhoub B."/>
            <person name="Sharpe A.G."/>
        </authorList>
    </citation>
    <scope>NUCLEOTIDE SEQUENCE</scope>
    <source>
        <strain evidence="1 2">cv. TO1000</strain>
    </source>
</reference>
<dbReference type="EnsemblPlants" id="Bo9g065600.1">
    <property type="protein sequence ID" value="Bo9g065600.1"/>
    <property type="gene ID" value="Bo9g065600"/>
</dbReference>
<dbReference type="Gramene" id="Bo9g065600.1">
    <property type="protein sequence ID" value="Bo9g065600.1"/>
    <property type="gene ID" value="Bo9g065600"/>
</dbReference>
<dbReference type="HOGENOM" id="CLU_2501077_0_0_1"/>
<dbReference type="Proteomes" id="UP000032141">
    <property type="component" value="Chromosome C9"/>
</dbReference>
<organism evidence="1 2">
    <name type="scientific">Brassica oleracea var. oleracea</name>
    <dbReference type="NCBI Taxonomy" id="109376"/>
    <lineage>
        <taxon>Eukaryota</taxon>
        <taxon>Viridiplantae</taxon>
        <taxon>Streptophyta</taxon>
        <taxon>Embryophyta</taxon>
        <taxon>Tracheophyta</taxon>
        <taxon>Spermatophyta</taxon>
        <taxon>Magnoliopsida</taxon>
        <taxon>eudicotyledons</taxon>
        <taxon>Gunneridae</taxon>
        <taxon>Pentapetalae</taxon>
        <taxon>rosids</taxon>
        <taxon>malvids</taxon>
        <taxon>Brassicales</taxon>
        <taxon>Brassicaceae</taxon>
        <taxon>Brassiceae</taxon>
        <taxon>Brassica</taxon>
    </lineage>
</organism>
<dbReference type="AlphaFoldDB" id="A0A0D3E6Z0"/>
<evidence type="ECO:0000313" key="2">
    <source>
        <dbReference type="Proteomes" id="UP000032141"/>
    </source>
</evidence>